<reference evidence="1" key="1">
    <citation type="submission" date="2022-08" db="EMBL/GenBank/DDBJ databases">
        <authorList>
            <person name="Gutierrez-Valencia J."/>
        </authorList>
    </citation>
    <scope>NUCLEOTIDE SEQUENCE</scope>
</reference>
<proteinExistence type="predicted"/>
<dbReference type="Proteomes" id="UP001154282">
    <property type="component" value="Unassembled WGS sequence"/>
</dbReference>
<name>A0AAV0HFC0_9ROSI</name>
<dbReference type="EMBL" id="CAMGYJ010000002">
    <property type="protein sequence ID" value="CAI0383139.1"/>
    <property type="molecule type" value="Genomic_DNA"/>
</dbReference>
<comment type="caution">
    <text evidence="1">The sequence shown here is derived from an EMBL/GenBank/DDBJ whole genome shotgun (WGS) entry which is preliminary data.</text>
</comment>
<organism evidence="1 2">
    <name type="scientific">Linum tenue</name>
    <dbReference type="NCBI Taxonomy" id="586396"/>
    <lineage>
        <taxon>Eukaryota</taxon>
        <taxon>Viridiplantae</taxon>
        <taxon>Streptophyta</taxon>
        <taxon>Embryophyta</taxon>
        <taxon>Tracheophyta</taxon>
        <taxon>Spermatophyta</taxon>
        <taxon>Magnoliopsida</taxon>
        <taxon>eudicotyledons</taxon>
        <taxon>Gunneridae</taxon>
        <taxon>Pentapetalae</taxon>
        <taxon>rosids</taxon>
        <taxon>fabids</taxon>
        <taxon>Malpighiales</taxon>
        <taxon>Linaceae</taxon>
        <taxon>Linum</taxon>
    </lineage>
</organism>
<dbReference type="AlphaFoldDB" id="A0AAV0HFC0"/>
<protein>
    <submittedName>
        <fullName evidence="1">Uncharacterized protein</fullName>
    </submittedName>
</protein>
<accession>A0AAV0HFC0</accession>
<gene>
    <name evidence="1" type="ORF">LITE_LOCUS3871</name>
</gene>
<sequence length="80" mass="9354">MLDAAQSVQSEVGVVFQNIRHYLEGMGQGSWTHYLRLDNYAAHIIAHSETRWDERVVWLDRPPIFVIDQLVKDNVILVYE</sequence>
<evidence type="ECO:0000313" key="1">
    <source>
        <dbReference type="EMBL" id="CAI0383139.1"/>
    </source>
</evidence>
<keyword evidence="2" id="KW-1185">Reference proteome</keyword>
<evidence type="ECO:0000313" key="2">
    <source>
        <dbReference type="Proteomes" id="UP001154282"/>
    </source>
</evidence>